<dbReference type="SMART" id="SM00322">
    <property type="entry name" value="KH"/>
    <property type="match status" value="1"/>
</dbReference>
<feature type="binding site" evidence="9">
    <location>
        <position position="498"/>
    </location>
    <ligand>
        <name>Mg(2+)</name>
        <dbReference type="ChEBI" id="CHEBI:18420"/>
    </ligand>
</feature>
<sequence>MEKSKSLGKVVFEAKSGGKEFKFETGKLNKLASGSCIVTSGESIVMATVCVSEGVKEGIDYFPLSVDFQDKWYATGKISGSRFVKREGRGSELGILRSRMIDRSIRPMFPKGYMNEMQVIVTPLSMDYEIDPVVLGLNAASASLCLAGVPFEGPLSAARVGRVDGKLVLNPTYEEMEKSDLDILVAGTKEAITMIEGGGSEVPEDVVADALEFAHKEMQSLIATQEKLVKEIKVEERKYELQKPDEAVYEAVSKYLADKLGKATRHNDKLARDLIINELEDVVHEQFKEEFEEVDIAAAFDKVIKEEVRKQILEEGIRPDHRKMDEVRALSCEVGLLPRTHGSGLFNRGETQILSITTLGSPSKAQMIDSMDQDFNKRYIHHYVDTGASYGDIKRLGPGRRAIGHGFLAEKALEPVLPSEKDFPYTIRVVSEILSENGSSSMGSVCGSSLSLMDAGVPIKASIAGIAMGLMTQDGDLSKKHVILTDIQGAEDFAGDMDFKLAGSRTGMTAIQMDIKVKGLTHEFLIEVMKRAKAARLQILDSMDKAISEPKKEMSKYAPRLTTIQINPEKIRDVIGKGGEMINKIIAECEVEMDVDDEGTIVIASTSGENAQKAVDWIKSITAEPEVGKIYKGKVVKIMDFGAFVEFMPGKEGLVHISQIKNERVEKVTDELKEGQEVDVKLMEIDSQGRNNLSMKAVQKK</sequence>
<dbReference type="GO" id="GO:0006396">
    <property type="term" value="P:RNA processing"/>
    <property type="evidence" value="ECO:0007669"/>
    <property type="project" value="InterPro"/>
</dbReference>
<dbReference type="PANTHER" id="PTHR11252">
    <property type="entry name" value="POLYRIBONUCLEOTIDE NUCLEOTIDYLTRANSFERASE"/>
    <property type="match status" value="1"/>
</dbReference>
<dbReference type="Gene3D" id="2.40.50.140">
    <property type="entry name" value="Nucleic acid-binding proteins"/>
    <property type="match status" value="1"/>
</dbReference>
<dbReference type="AlphaFoldDB" id="A0A419DEQ0"/>
<comment type="cofactor">
    <cofactor evidence="9">
        <name>Mg(2+)</name>
        <dbReference type="ChEBI" id="CHEBI:18420"/>
    </cofactor>
</comment>
<reference evidence="11 12" key="1">
    <citation type="journal article" date="2017" name="ISME J.">
        <title>Energy and carbon metabolisms in a deep terrestrial subsurface fluid microbial community.</title>
        <authorList>
            <person name="Momper L."/>
            <person name="Jungbluth S.P."/>
            <person name="Lee M.D."/>
            <person name="Amend J.P."/>
        </authorList>
    </citation>
    <scope>NUCLEOTIDE SEQUENCE [LARGE SCALE GENOMIC DNA]</scope>
    <source>
        <strain evidence="11">SURF_29</strain>
    </source>
</reference>
<dbReference type="SUPFAM" id="SSF54791">
    <property type="entry name" value="Eukaryotic type KH-domain (KH-domain type I)"/>
    <property type="match status" value="1"/>
</dbReference>
<dbReference type="CDD" id="cd11364">
    <property type="entry name" value="RNase_PH_PNPase_2"/>
    <property type="match status" value="1"/>
</dbReference>
<dbReference type="InterPro" id="IPR004088">
    <property type="entry name" value="KH_dom_type_1"/>
</dbReference>
<dbReference type="SMART" id="SM00316">
    <property type="entry name" value="S1"/>
    <property type="match status" value="1"/>
</dbReference>
<dbReference type="GO" id="GO:0003723">
    <property type="term" value="F:RNA binding"/>
    <property type="evidence" value="ECO:0007669"/>
    <property type="project" value="UniProtKB-UniRule"/>
</dbReference>
<dbReference type="NCBIfam" id="TIGR03591">
    <property type="entry name" value="polynuc_phos"/>
    <property type="match status" value="1"/>
</dbReference>
<dbReference type="Pfam" id="PF00575">
    <property type="entry name" value="S1"/>
    <property type="match status" value="1"/>
</dbReference>
<dbReference type="Pfam" id="PF01138">
    <property type="entry name" value="RNase_PH"/>
    <property type="match status" value="2"/>
</dbReference>
<evidence type="ECO:0000256" key="7">
    <source>
        <dbReference type="ARBA" id="ARBA00022842"/>
    </source>
</evidence>
<dbReference type="InterPro" id="IPR020568">
    <property type="entry name" value="Ribosomal_Su5_D2-typ_SF"/>
</dbReference>
<dbReference type="PROSITE" id="PS50126">
    <property type="entry name" value="S1"/>
    <property type="match status" value="1"/>
</dbReference>
<proteinExistence type="inferred from homology"/>
<dbReference type="GO" id="GO:0005829">
    <property type="term" value="C:cytosol"/>
    <property type="evidence" value="ECO:0007669"/>
    <property type="project" value="TreeGrafter"/>
</dbReference>
<dbReference type="InterPro" id="IPR015848">
    <property type="entry name" value="PNPase_PH_RNA-bd_bac/org-type"/>
</dbReference>
<dbReference type="PIRSF" id="PIRSF005499">
    <property type="entry name" value="PNPase"/>
    <property type="match status" value="1"/>
</dbReference>
<keyword evidence="7 9" id="KW-0460">Magnesium</keyword>
<dbReference type="InterPro" id="IPR003029">
    <property type="entry name" value="S1_domain"/>
</dbReference>
<feature type="domain" description="S1 motif" evidence="10">
    <location>
        <begin position="628"/>
        <end position="696"/>
    </location>
</feature>
<comment type="subcellular location">
    <subcellularLocation>
        <location evidence="1 9">Cytoplasm</location>
    </subcellularLocation>
</comment>
<evidence type="ECO:0000256" key="8">
    <source>
        <dbReference type="ARBA" id="ARBA00022884"/>
    </source>
</evidence>
<dbReference type="SUPFAM" id="SSF50249">
    <property type="entry name" value="Nucleic acid-binding proteins"/>
    <property type="match status" value="1"/>
</dbReference>
<dbReference type="Gene3D" id="3.30.230.70">
    <property type="entry name" value="GHMP Kinase, N-terminal domain"/>
    <property type="match status" value="2"/>
</dbReference>
<dbReference type="FunFam" id="2.40.50.140:FF:000023">
    <property type="entry name" value="Polyribonucleotide nucleotidyltransferase"/>
    <property type="match status" value="1"/>
</dbReference>
<gene>
    <name evidence="9" type="primary">pnp</name>
    <name evidence="11" type="ORF">C4544_02375</name>
</gene>
<dbReference type="InterPro" id="IPR036345">
    <property type="entry name" value="ExoRNase_PH_dom2_sf"/>
</dbReference>
<evidence type="ECO:0000256" key="1">
    <source>
        <dbReference type="ARBA" id="ARBA00004496"/>
    </source>
</evidence>
<evidence type="ECO:0000256" key="2">
    <source>
        <dbReference type="ARBA" id="ARBA00007404"/>
    </source>
</evidence>
<dbReference type="SUPFAM" id="SSF54211">
    <property type="entry name" value="Ribosomal protein S5 domain 2-like"/>
    <property type="match status" value="2"/>
</dbReference>
<keyword evidence="6 9" id="KW-0479">Metal-binding</keyword>
<comment type="caution">
    <text evidence="11">The sequence shown here is derived from an EMBL/GenBank/DDBJ whole genome shotgun (WGS) entry which is preliminary data.</text>
</comment>
<dbReference type="FunFam" id="3.30.230.70:FF:000001">
    <property type="entry name" value="Polyribonucleotide nucleotidyltransferase"/>
    <property type="match status" value="1"/>
</dbReference>
<dbReference type="InterPro" id="IPR015847">
    <property type="entry name" value="ExoRNase_PH_dom2"/>
</dbReference>
<dbReference type="EMBL" id="QZJW01000017">
    <property type="protein sequence ID" value="RJO61557.1"/>
    <property type="molecule type" value="Genomic_DNA"/>
</dbReference>
<dbReference type="Proteomes" id="UP000285655">
    <property type="component" value="Unassembled WGS sequence"/>
</dbReference>
<comment type="function">
    <text evidence="9">Involved in mRNA degradation. Catalyzes the phosphorolysis of single-stranded polyribonucleotides processively in the 3'- to 5'-direction.</text>
</comment>
<comment type="similarity">
    <text evidence="2 9">Belongs to the polyribonucleotide nucleotidyltransferase family.</text>
</comment>
<protein>
    <recommendedName>
        <fullName evidence="9">Polyribonucleotide nucleotidyltransferase</fullName>
        <ecNumber evidence="9">2.7.7.8</ecNumber>
    </recommendedName>
    <alternativeName>
        <fullName evidence="9">Polynucleotide phosphorylase</fullName>
        <shortName evidence="9">PNPase</shortName>
    </alternativeName>
</protein>
<name>A0A419DEQ0_9BACT</name>
<dbReference type="SUPFAM" id="SSF46915">
    <property type="entry name" value="Polynucleotide phosphorylase/guanosine pentaphosphate synthase (PNPase/GPSI), domain 3"/>
    <property type="match status" value="1"/>
</dbReference>
<dbReference type="HAMAP" id="MF_01595">
    <property type="entry name" value="PNPase"/>
    <property type="match status" value="1"/>
</dbReference>
<evidence type="ECO:0000256" key="5">
    <source>
        <dbReference type="ARBA" id="ARBA00022695"/>
    </source>
</evidence>
<dbReference type="Pfam" id="PF03726">
    <property type="entry name" value="PNPase"/>
    <property type="match status" value="1"/>
</dbReference>
<dbReference type="GO" id="GO:0006402">
    <property type="term" value="P:mRNA catabolic process"/>
    <property type="evidence" value="ECO:0007669"/>
    <property type="project" value="UniProtKB-UniRule"/>
</dbReference>
<dbReference type="InterPro" id="IPR012340">
    <property type="entry name" value="NA-bd_OB-fold"/>
</dbReference>
<evidence type="ECO:0000256" key="3">
    <source>
        <dbReference type="ARBA" id="ARBA00022490"/>
    </source>
</evidence>
<feature type="binding site" evidence="9">
    <location>
        <position position="492"/>
    </location>
    <ligand>
        <name>Mg(2+)</name>
        <dbReference type="ChEBI" id="CHEBI:18420"/>
    </ligand>
</feature>
<keyword evidence="3 9" id="KW-0963">Cytoplasm</keyword>
<dbReference type="PROSITE" id="PS50084">
    <property type="entry name" value="KH_TYPE_1"/>
    <property type="match status" value="1"/>
</dbReference>
<dbReference type="Gene3D" id="3.30.1370.10">
    <property type="entry name" value="K Homology domain, type 1"/>
    <property type="match status" value="1"/>
</dbReference>
<dbReference type="GO" id="GO:0000287">
    <property type="term" value="F:magnesium ion binding"/>
    <property type="evidence" value="ECO:0007669"/>
    <property type="project" value="UniProtKB-UniRule"/>
</dbReference>
<dbReference type="InterPro" id="IPR027408">
    <property type="entry name" value="PNPase/RNase_PH_dom_sf"/>
</dbReference>
<dbReference type="CDD" id="cd04472">
    <property type="entry name" value="S1_PNPase"/>
    <property type="match status" value="1"/>
</dbReference>
<comment type="catalytic activity">
    <reaction evidence="9">
        <text>RNA(n+1) + phosphate = RNA(n) + a ribonucleoside 5'-diphosphate</text>
        <dbReference type="Rhea" id="RHEA:22096"/>
        <dbReference type="Rhea" id="RHEA-COMP:14527"/>
        <dbReference type="Rhea" id="RHEA-COMP:17342"/>
        <dbReference type="ChEBI" id="CHEBI:43474"/>
        <dbReference type="ChEBI" id="CHEBI:57930"/>
        <dbReference type="ChEBI" id="CHEBI:140395"/>
        <dbReference type="EC" id="2.7.7.8"/>
    </reaction>
</comment>
<organism evidence="11 12">
    <name type="scientific">candidate division WS5 bacterium</name>
    <dbReference type="NCBI Taxonomy" id="2093353"/>
    <lineage>
        <taxon>Bacteria</taxon>
        <taxon>candidate division WS5</taxon>
    </lineage>
</organism>
<dbReference type="InterPro" id="IPR001247">
    <property type="entry name" value="ExoRNase_PH_dom1"/>
</dbReference>
<dbReference type="InterPro" id="IPR036612">
    <property type="entry name" value="KH_dom_type_1_sf"/>
</dbReference>
<evidence type="ECO:0000256" key="4">
    <source>
        <dbReference type="ARBA" id="ARBA00022679"/>
    </source>
</evidence>
<keyword evidence="5 9" id="KW-0548">Nucleotidyltransferase</keyword>
<dbReference type="CDD" id="cd11363">
    <property type="entry name" value="RNase_PH_PNPase_1"/>
    <property type="match status" value="1"/>
</dbReference>
<evidence type="ECO:0000256" key="6">
    <source>
        <dbReference type="ARBA" id="ARBA00022723"/>
    </source>
</evidence>
<dbReference type="Pfam" id="PF00013">
    <property type="entry name" value="KH_1"/>
    <property type="match status" value="1"/>
</dbReference>
<evidence type="ECO:0000313" key="12">
    <source>
        <dbReference type="Proteomes" id="UP000285655"/>
    </source>
</evidence>
<dbReference type="EC" id="2.7.7.8" evidence="9"/>
<dbReference type="GO" id="GO:0004654">
    <property type="term" value="F:polyribonucleotide nucleotidyltransferase activity"/>
    <property type="evidence" value="ECO:0007669"/>
    <property type="project" value="UniProtKB-UniRule"/>
</dbReference>
<dbReference type="NCBIfam" id="NF008805">
    <property type="entry name" value="PRK11824.1"/>
    <property type="match status" value="1"/>
</dbReference>
<dbReference type="FunFam" id="3.30.1370.10:FF:000001">
    <property type="entry name" value="Polyribonucleotide nucleotidyltransferase"/>
    <property type="match status" value="1"/>
</dbReference>
<dbReference type="InterPro" id="IPR012162">
    <property type="entry name" value="PNPase"/>
</dbReference>
<dbReference type="GO" id="GO:0000175">
    <property type="term" value="F:3'-5'-RNA exonuclease activity"/>
    <property type="evidence" value="ECO:0007669"/>
    <property type="project" value="TreeGrafter"/>
</dbReference>
<evidence type="ECO:0000259" key="10">
    <source>
        <dbReference type="PROSITE" id="PS50126"/>
    </source>
</evidence>
<dbReference type="SUPFAM" id="SSF55666">
    <property type="entry name" value="Ribonuclease PH domain 2-like"/>
    <property type="match status" value="2"/>
</dbReference>
<dbReference type="InterPro" id="IPR004087">
    <property type="entry name" value="KH_dom"/>
</dbReference>
<evidence type="ECO:0000313" key="11">
    <source>
        <dbReference type="EMBL" id="RJO61557.1"/>
    </source>
</evidence>
<accession>A0A419DEQ0</accession>
<dbReference type="PANTHER" id="PTHR11252:SF0">
    <property type="entry name" value="POLYRIBONUCLEOTIDE NUCLEOTIDYLTRANSFERASE 1, MITOCHONDRIAL"/>
    <property type="match status" value="1"/>
</dbReference>
<dbReference type="InterPro" id="IPR036456">
    <property type="entry name" value="PNPase_PH_RNA-bd_sf"/>
</dbReference>
<evidence type="ECO:0000256" key="9">
    <source>
        <dbReference type="HAMAP-Rule" id="MF_01595"/>
    </source>
</evidence>
<dbReference type="CDD" id="cd02393">
    <property type="entry name" value="KH-I_PNPase"/>
    <property type="match status" value="1"/>
</dbReference>
<keyword evidence="4 9" id="KW-0808">Transferase</keyword>
<dbReference type="Pfam" id="PF03725">
    <property type="entry name" value="RNase_PH_C"/>
    <property type="match status" value="1"/>
</dbReference>
<keyword evidence="8 9" id="KW-0694">RNA-binding</keyword>